<feature type="compositionally biased region" description="Polar residues" evidence="1">
    <location>
        <begin position="720"/>
        <end position="730"/>
    </location>
</feature>
<evidence type="ECO:0000256" key="1">
    <source>
        <dbReference type="SAM" id="MobiDB-lite"/>
    </source>
</evidence>
<feature type="compositionally biased region" description="Low complexity" evidence="1">
    <location>
        <begin position="629"/>
        <end position="650"/>
    </location>
</feature>
<evidence type="ECO:0000313" key="3">
    <source>
        <dbReference type="EMBL" id="KAL0811053.1"/>
    </source>
</evidence>
<feature type="compositionally biased region" description="Basic and acidic residues" evidence="1">
    <location>
        <begin position="1199"/>
        <end position="1215"/>
    </location>
</feature>
<feature type="compositionally biased region" description="Basic and acidic residues" evidence="1">
    <location>
        <begin position="1695"/>
        <end position="1704"/>
    </location>
</feature>
<feature type="region of interest" description="Disordered" evidence="1">
    <location>
        <begin position="818"/>
        <end position="957"/>
    </location>
</feature>
<feature type="region of interest" description="Disordered" evidence="1">
    <location>
        <begin position="1482"/>
        <end position="1516"/>
    </location>
</feature>
<feature type="compositionally biased region" description="Basic and acidic residues" evidence="1">
    <location>
        <begin position="1057"/>
        <end position="1066"/>
    </location>
</feature>
<proteinExistence type="predicted"/>
<dbReference type="Proteomes" id="UP001549921">
    <property type="component" value="Unassembled WGS sequence"/>
</dbReference>
<protein>
    <submittedName>
        <fullName evidence="3">Uncharacterized protein</fullName>
    </submittedName>
</protein>
<feature type="compositionally biased region" description="Low complexity" evidence="1">
    <location>
        <begin position="1043"/>
        <end position="1054"/>
    </location>
</feature>
<feature type="region of interest" description="Disordered" evidence="1">
    <location>
        <begin position="683"/>
        <end position="730"/>
    </location>
</feature>
<sequence length="1812" mass="204351">MALHTVHRLACVVVLLAATTTQKEQTRWSRQISSYTADISDWVPLPGPIEREPPSPQPLPPIKRQAVAEPRILTEPFPGFTRPTGFGQELPPRNYFNSPANRQLYLQSVPSAPQNYLTEQGFGQSIRFGLSQPNFPLNQGFVAPQYTFDNVPAAPPVKPRQQLPPGIQNPVKFESFPKVPSNQGKPFIGQALPKPKPDAPKFVDGYRVENHTNDFTFNKKKVQSLQKLKYESFDKAPKVEPVPSKPKTEREEVQLLYVPLESLNRGQFNFRSPITTSQLMNTDLYSQSLPKPNPLKQPFSNKAPETPVKPVDTFSTSQEYYSNFDALKDDQAKYSTIASPFPTIPATTPKPKKLKPHQPPLAIFLTQDARKGNQIKVGDVLSSLKHADTIAVLDTVNPLNAPKVFIGPSSLKPPENYVRFELPYLSNIENTDKKLRQLPFFVAPLSYNTPQGFAKIPFPSPHVGSVVINSQIKDASPPAASVIPNSAPQQHAPVTQKPSFNYYSTPTPNTNAPIGPALQRQHYSQATQQHAPVTQKPSFTYYSTAAPNTNAPIGPAHQRPHYYTFEPQAVTAIPPPKEPEVNAAPPKSGSYFLSNIDDQYNQQYVNFPSDINQEPLRGYNVDNNKRIQPDTTPTTPRTTVTTTTTKPPSTYSSQLLETHNPYSINQAFHFSTPLDYHSYFDEPYATPGFNQGQKTSPTPATPPSSQPPKPEEVVTEKQTFHQPSSPSYIQNYSPEIHYQAEVPNSRYPVYNTNDYPTKSEVSSENYQNVNQPTAEPVKPENNQNYQVGIQENVEYNRPSYENLTETIINKITGPSAEVETPKQVYEQYESSHESQDQSASQQSATSSTTSTTTRKTPSRNRGRPRYTTTPRTDTTESPTRAPVTRRPLRERRPLPPRSRYEPNKITTERATRKPVSESGESTTKSSRTRTRGKVQFKPSENEDYYNRRNKGHGTKEEADLAYQRDVLHQNYPVTLMERMSTVDIEAITEPSQKADILDTENAYTQEQSYYDNGAKEHSPVYTSGAESQTESTNNEEYIYETRSSSAPIQAFSSSDESFEKQEDKPKQTTPSQRPEIISYATEATSSTAEQSQPNYSISSHEYTTKQEEPQTSEDVEITKVNSHEINLETETEQNIVQTTPSYNRVRVRPGVIRQYHQASSTENTRSKPERRKPVQAVTYRPAFDRRRTTMRIEEIEADLKTKQVHSRPEVQDYKHPVYRPDPTTEPSVTTQTSVDSNTKRGHFRRRRPVYTSTSTESSSTKKTYEVKNRFRGRRPTDKPTEKPEVQTDATTTVRNAPHNRYSHRPRLSERFNKKTESNDDETEDQESNYSINRPKYVSLETDQWSPKISADSFKPYNPNDIVEDTKIDPTEEKPAKEDSDLDIITARNDYEDILISVTPATNNRGNKKLPDIPPTLEAYVEQSKTTKSDSADSMSTFETMLEEVMKSLEEQDEDEYTSKVMKHKGGEIGEIPPERIISSGEDVTQKLKSNEPEATTAVTTEEESENSSKDQVETKGRRRGYWKKVKVRPITESIETAESQYYANTVNRLGEAIPSKITHDKSSKYDKPRVSVTTYKPSFQFISDFFDSDDEIPEDVLPTIDIPKIVKNVSEKKDEVTEQIDENTEEIRTTEKTTSPGDLDLGTGSPDPTLMDSMYFSTPTEPTTSESVLSLLDRADGFSFMDYLFGATSTDSKNEVKNETKTETTKATTATKVEVTTEQPKSKGTTTDSTYIPEEITVTDDNVETVTEFTEIRKVETMPPTESDPVVNFETSSESSFMNPANVVSTSMSTEISHETEICFRGKCIKTNKDLL</sequence>
<organism evidence="3 4">
    <name type="scientific">Loxostege sticticalis</name>
    <name type="common">Beet webworm moth</name>
    <dbReference type="NCBI Taxonomy" id="481309"/>
    <lineage>
        <taxon>Eukaryota</taxon>
        <taxon>Metazoa</taxon>
        <taxon>Ecdysozoa</taxon>
        <taxon>Arthropoda</taxon>
        <taxon>Hexapoda</taxon>
        <taxon>Insecta</taxon>
        <taxon>Pterygota</taxon>
        <taxon>Neoptera</taxon>
        <taxon>Endopterygota</taxon>
        <taxon>Lepidoptera</taxon>
        <taxon>Glossata</taxon>
        <taxon>Ditrysia</taxon>
        <taxon>Pyraloidea</taxon>
        <taxon>Crambidae</taxon>
        <taxon>Pyraustinae</taxon>
        <taxon>Loxostege</taxon>
    </lineage>
</organism>
<feature type="region of interest" description="Disordered" evidence="1">
    <location>
        <begin position="610"/>
        <end position="652"/>
    </location>
</feature>
<feature type="region of interest" description="Disordered" evidence="1">
    <location>
        <begin position="1612"/>
        <end position="1663"/>
    </location>
</feature>
<gene>
    <name evidence="3" type="ORF">ABMA28_010332</name>
</gene>
<feature type="compositionally biased region" description="Low complexity" evidence="1">
    <location>
        <begin position="865"/>
        <end position="885"/>
    </location>
</feature>
<feature type="compositionally biased region" description="Polar residues" evidence="1">
    <location>
        <begin position="1224"/>
        <end position="1236"/>
    </location>
</feature>
<feature type="compositionally biased region" description="Pro residues" evidence="1">
    <location>
        <begin position="699"/>
        <end position="708"/>
    </location>
</feature>
<feature type="compositionally biased region" description="Polar residues" evidence="1">
    <location>
        <begin position="1020"/>
        <end position="1035"/>
    </location>
</feature>
<dbReference type="EMBL" id="JBEDNZ010000025">
    <property type="protein sequence ID" value="KAL0811053.1"/>
    <property type="molecule type" value="Genomic_DNA"/>
</dbReference>
<feature type="region of interest" description="Disordered" evidence="1">
    <location>
        <begin position="747"/>
        <end position="782"/>
    </location>
</feature>
<comment type="caution">
    <text evidence="3">The sequence shown here is derived from an EMBL/GenBank/DDBJ whole genome shotgun (WGS) entry which is preliminary data.</text>
</comment>
<feature type="compositionally biased region" description="Basic and acidic residues" evidence="1">
    <location>
        <begin position="1506"/>
        <end position="1515"/>
    </location>
</feature>
<feature type="compositionally biased region" description="Low complexity" evidence="1">
    <location>
        <begin position="916"/>
        <end position="925"/>
    </location>
</feature>
<feature type="region of interest" description="Disordered" evidence="1">
    <location>
        <begin position="1695"/>
        <end position="1728"/>
    </location>
</feature>
<evidence type="ECO:0000313" key="4">
    <source>
        <dbReference type="Proteomes" id="UP001549921"/>
    </source>
</evidence>
<feature type="compositionally biased region" description="Basic residues" evidence="1">
    <location>
        <begin position="1239"/>
        <end position="1248"/>
    </location>
</feature>
<feature type="compositionally biased region" description="Polar residues" evidence="1">
    <location>
        <begin position="1081"/>
        <end position="1101"/>
    </location>
</feature>
<feature type="compositionally biased region" description="Basic and acidic residues" evidence="1">
    <location>
        <begin position="890"/>
        <end position="915"/>
    </location>
</feature>
<feature type="compositionally biased region" description="Basic and acidic residues" evidence="1">
    <location>
        <begin position="1262"/>
        <end position="1285"/>
    </location>
</feature>
<feature type="compositionally biased region" description="Low complexity" evidence="1">
    <location>
        <begin position="1250"/>
        <end position="1261"/>
    </location>
</feature>
<feature type="chain" id="PRO_5044850187" evidence="2">
    <location>
        <begin position="22"/>
        <end position="1812"/>
    </location>
</feature>
<feature type="region of interest" description="Disordered" evidence="1">
    <location>
        <begin position="1010"/>
        <end position="1115"/>
    </location>
</feature>
<feature type="compositionally biased region" description="Low complexity" evidence="1">
    <location>
        <begin position="1705"/>
        <end position="1718"/>
    </location>
</feature>
<feature type="region of interest" description="Disordered" evidence="1">
    <location>
        <begin position="1154"/>
        <end position="1175"/>
    </location>
</feature>
<feature type="signal peptide" evidence="2">
    <location>
        <begin position="1"/>
        <end position="21"/>
    </location>
</feature>
<feature type="compositionally biased region" description="Low complexity" evidence="1">
    <location>
        <begin position="836"/>
        <end position="855"/>
    </location>
</feature>
<reference evidence="3 4" key="1">
    <citation type="submission" date="2024-06" db="EMBL/GenBank/DDBJ databases">
        <title>A chromosome-level genome assembly of beet webworm, Loxostege sticticalis.</title>
        <authorList>
            <person name="Zhang Y."/>
        </authorList>
    </citation>
    <scope>NUCLEOTIDE SEQUENCE [LARGE SCALE GENOMIC DNA]</scope>
    <source>
        <strain evidence="3">AQ028</strain>
        <tissue evidence="3">Male pupae</tissue>
    </source>
</reference>
<feature type="compositionally biased region" description="Polar residues" evidence="1">
    <location>
        <begin position="750"/>
        <end position="773"/>
    </location>
</feature>
<accession>A0ABD0SAH1</accession>
<keyword evidence="2" id="KW-0732">Signal</keyword>
<name>A0ABD0SAH1_LOXSC</name>
<feature type="compositionally biased region" description="Basic and acidic residues" evidence="1">
    <location>
        <begin position="1306"/>
        <end position="1317"/>
    </location>
</feature>
<feature type="compositionally biased region" description="Basic and acidic residues" evidence="1">
    <location>
        <begin position="709"/>
        <end position="719"/>
    </location>
</feature>
<evidence type="ECO:0000256" key="2">
    <source>
        <dbReference type="SAM" id="SignalP"/>
    </source>
</evidence>
<feature type="region of interest" description="Disordered" evidence="1">
    <location>
        <begin position="1199"/>
        <end position="1333"/>
    </location>
</feature>